<dbReference type="RefSeq" id="WP_229917256.1">
    <property type="nucleotide sequence ID" value="NZ_BMVN01000014.1"/>
</dbReference>
<dbReference type="Proteomes" id="UP000653644">
    <property type="component" value="Unassembled WGS sequence"/>
</dbReference>
<dbReference type="SMART" id="SM00823">
    <property type="entry name" value="PKS_PP"/>
    <property type="match status" value="1"/>
</dbReference>
<proteinExistence type="predicted"/>
<dbReference type="Pfam" id="PF00550">
    <property type="entry name" value="PP-binding"/>
    <property type="match status" value="1"/>
</dbReference>
<dbReference type="InterPro" id="IPR020806">
    <property type="entry name" value="PKS_PP-bd"/>
</dbReference>
<sequence>MTQWTPHSSRTTVEWLSDLPRSDRAEALENIVETEFKESLLMADEDVLPHDQSFFDLGLTSLSITKLKQRLEDILHVELDANLLFNQPTVQAVLEHIMHDRLPDLFGAPEPVPAQQPASSAAPADPLLQDVLKDLYES</sequence>
<keyword evidence="2" id="KW-0597">Phosphoprotein</keyword>
<accession>A0ABQ3CUQ4</accession>
<dbReference type="SUPFAM" id="SSF47336">
    <property type="entry name" value="ACP-like"/>
    <property type="match status" value="1"/>
</dbReference>
<keyword evidence="6" id="KW-1185">Reference proteome</keyword>
<evidence type="ECO:0000256" key="3">
    <source>
        <dbReference type="SAM" id="MobiDB-lite"/>
    </source>
</evidence>
<protein>
    <recommendedName>
        <fullName evidence="4">Carrier domain-containing protein</fullName>
    </recommendedName>
</protein>
<evidence type="ECO:0000313" key="6">
    <source>
        <dbReference type="Proteomes" id="UP000653644"/>
    </source>
</evidence>
<gene>
    <name evidence="5" type="ORF">GCM10010345_42930</name>
</gene>
<dbReference type="Gene3D" id="1.10.1200.10">
    <property type="entry name" value="ACP-like"/>
    <property type="match status" value="1"/>
</dbReference>
<evidence type="ECO:0000259" key="4">
    <source>
        <dbReference type="PROSITE" id="PS50075"/>
    </source>
</evidence>
<keyword evidence="1" id="KW-0596">Phosphopantetheine</keyword>
<feature type="compositionally biased region" description="Low complexity" evidence="3">
    <location>
        <begin position="113"/>
        <end position="126"/>
    </location>
</feature>
<reference evidence="6" key="1">
    <citation type="journal article" date="2019" name="Int. J. Syst. Evol. Microbiol.">
        <title>The Global Catalogue of Microorganisms (GCM) 10K type strain sequencing project: providing services to taxonomists for standard genome sequencing and annotation.</title>
        <authorList>
            <consortium name="The Broad Institute Genomics Platform"/>
            <consortium name="The Broad Institute Genome Sequencing Center for Infectious Disease"/>
            <person name="Wu L."/>
            <person name="Ma J."/>
        </authorList>
    </citation>
    <scope>NUCLEOTIDE SEQUENCE [LARGE SCALE GENOMIC DNA]</scope>
    <source>
        <strain evidence="6">JCM 4733</strain>
    </source>
</reference>
<comment type="caution">
    <text evidence="5">The sequence shown here is derived from an EMBL/GenBank/DDBJ whole genome shotgun (WGS) entry which is preliminary data.</text>
</comment>
<evidence type="ECO:0000313" key="5">
    <source>
        <dbReference type="EMBL" id="GHA33808.1"/>
    </source>
</evidence>
<dbReference type="EMBL" id="BMVN01000014">
    <property type="protein sequence ID" value="GHA33808.1"/>
    <property type="molecule type" value="Genomic_DNA"/>
</dbReference>
<feature type="region of interest" description="Disordered" evidence="3">
    <location>
        <begin position="105"/>
        <end position="126"/>
    </location>
</feature>
<evidence type="ECO:0000256" key="2">
    <source>
        <dbReference type="ARBA" id="ARBA00022553"/>
    </source>
</evidence>
<dbReference type="InterPro" id="IPR036736">
    <property type="entry name" value="ACP-like_sf"/>
</dbReference>
<feature type="domain" description="Carrier" evidence="4">
    <location>
        <begin position="26"/>
        <end position="101"/>
    </location>
</feature>
<dbReference type="PROSITE" id="PS50075">
    <property type="entry name" value="CARRIER"/>
    <property type="match status" value="1"/>
</dbReference>
<name>A0ABQ3CUQ4_9ACTN</name>
<organism evidence="5 6">
    <name type="scientific">Streptomyces canarius</name>
    <dbReference type="NCBI Taxonomy" id="285453"/>
    <lineage>
        <taxon>Bacteria</taxon>
        <taxon>Bacillati</taxon>
        <taxon>Actinomycetota</taxon>
        <taxon>Actinomycetes</taxon>
        <taxon>Kitasatosporales</taxon>
        <taxon>Streptomycetaceae</taxon>
        <taxon>Streptomyces</taxon>
    </lineage>
</organism>
<dbReference type="InterPro" id="IPR009081">
    <property type="entry name" value="PP-bd_ACP"/>
</dbReference>
<evidence type="ECO:0000256" key="1">
    <source>
        <dbReference type="ARBA" id="ARBA00022450"/>
    </source>
</evidence>